<keyword evidence="2" id="KW-1185">Reference proteome</keyword>
<reference evidence="1 2" key="1">
    <citation type="submission" date="2018-05" db="EMBL/GenBank/DDBJ databases">
        <title>Nocardioides silvaticus genome.</title>
        <authorList>
            <person name="Li C."/>
            <person name="Wang G."/>
        </authorList>
    </citation>
    <scope>NUCLEOTIDE SEQUENCE [LARGE SCALE GENOMIC DNA]</scope>
    <source>
        <strain evidence="1 2">CCTCC AB 2018079</strain>
    </source>
</reference>
<dbReference type="Proteomes" id="UP000245507">
    <property type="component" value="Unassembled WGS sequence"/>
</dbReference>
<protein>
    <recommendedName>
        <fullName evidence="3">DUF4012 domain-containing protein</fullName>
    </recommendedName>
</protein>
<dbReference type="Pfam" id="PF13196">
    <property type="entry name" value="DUF4012"/>
    <property type="match status" value="1"/>
</dbReference>
<dbReference type="InterPro" id="IPR025101">
    <property type="entry name" value="DUF4012"/>
</dbReference>
<evidence type="ECO:0000313" key="1">
    <source>
        <dbReference type="EMBL" id="PWN04906.1"/>
    </source>
</evidence>
<proteinExistence type="predicted"/>
<organism evidence="1 2">
    <name type="scientific">Nocardioides silvaticus</name>
    <dbReference type="NCBI Taxonomy" id="2201891"/>
    <lineage>
        <taxon>Bacteria</taxon>
        <taxon>Bacillati</taxon>
        <taxon>Actinomycetota</taxon>
        <taxon>Actinomycetes</taxon>
        <taxon>Propionibacteriales</taxon>
        <taxon>Nocardioidaceae</taxon>
        <taxon>Nocardioides</taxon>
    </lineage>
</organism>
<gene>
    <name evidence="1" type="ORF">DJ010_04715</name>
</gene>
<comment type="caution">
    <text evidence="1">The sequence shown here is derived from an EMBL/GenBank/DDBJ whole genome shotgun (WGS) entry which is preliminary data.</text>
</comment>
<sequence length="610" mass="65063">MLCRVSPVVRRRRRPRGWRGLGPWLRGRPARMVWLGVAGVAALFVLWTGWTAWSAAQDLDEVERSARVLRNELQEGDPVDAAEALERYQEAAAGARGHTDGPTWWLIEQLPLYGDDAEAISTAAAVLDDLGEDGIPQLVDAAELVAARSFNPDDRQFPLEVIASVGEPARESEQAFDEAATALEGVDDGSLVGPVATSFEELRTIVLDARATLGSAYRAAELMPSLLGADGPRDHLLVFQNNAELRSLGGLAGSISRIHADDGEVEIREQEGTSHYLGRDRPVIPLTDGEQRVFGPALGQWFMNASMTPDAGRAAMFAGAWWEQEIGGEVDGVFFVDPVAVSYLLTATGPVQVPGYGTVSSADVVAKVENQIYLTAPDLAAQEEYQNAVAKAVFNAFSSGRGNPVAVITNLVRGVAEGRIRMHSFVDPEQETIAGTEIAGELTADVDEAQVGIYVNDALESKMTYYLTYDADAVARSCSGYAQEVVGSIRLTNAVAPGTDVPPTVSGIFPGGRFYDEIEPGQQRLAVYVVGPAGGSIDALSLDSRSFDPVATEDLDGRPVAQVVTVLDKGETQEIEFELSTGPGQTGPVELDVTPGAFPGSSSRTVRSSC</sequence>
<accession>A0A316TYG1</accession>
<dbReference type="EMBL" id="QGDD01000001">
    <property type="protein sequence ID" value="PWN04906.1"/>
    <property type="molecule type" value="Genomic_DNA"/>
</dbReference>
<evidence type="ECO:0008006" key="3">
    <source>
        <dbReference type="Google" id="ProtNLM"/>
    </source>
</evidence>
<dbReference type="AlphaFoldDB" id="A0A316TYG1"/>
<evidence type="ECO:0000313" key="2">
    <source>
        <dbReference type="Proteomes" id="UP000245507"/>
    </source>
</evidence>
<name>A0A316TYG1_9ACTN</name>